<evidence type="ECO:0000313" key="3">
    <source>
        <dbReference type="EMBL" id="CAC5366716.1"/>
    </source>
</evidence>
<feature type="compositionally biased region" description="Polar residues" evidence="1">
    <location>
        <begin position="51"/>
        <end position="65"/>
    </location>
</feature>
<sequence length="283" mass="32543">MYMNAPTRYHEAPPLIRTEQNHVNNINGKDVLENYYKKYPSQREINENLQTQRSAGNGSNGQNTEIRLPKPTSKDLTQYVQILDMEAENTSDHVPVIATIKRKLIRKSNKPKSVIMLKGGIMTPVLKKNKDRQNPANYRGITVTKIFTKILQSVLKSRIDIKIHQIRNQLQRGFTEAIPMIFAAFLASEAIIQSSEDDHNAEKAFDKLEHEILFNKVYHYGIDGDMWILLRNMYREMSIRIKWDDLVFDKISVNQGIQQGAKLSTSLYKCYNNAILDSVTESG</sequence>
<keyword evidence="4" id="KW-1185">Reference proteome</keyword>
<gene>
    <name evidence="3" type="ORF">MCOR_6896</name>
</gene>
<name>A0A6J8AFE8_MYTCO</name>
<organism evidence="3 4">
    <name type="scientific">Mytilus coruscus</name>
    <name type="common">Sea mussel</name>
    <dbReference type="NCBI Taxonomy" id="42192"/>
    <lineage>
        <taxon>Eukaryota</taxon>
        <taxon>Metazoa</taxon>
        <taxon>Spiralia</taxon>
        <taxon>Lophotrochozoa</taxon>
        <taxon>Mollusca</taxon>
        <taxon>Bivalvia</taxon>
        <taxon>Autobranchia</taxon>
        <taxon>Pteriomorphia</taxon>
        <taxon>Mytilida</taxon>
        <taxon>Mytiloidea</taxon>
        <taxon>Mytilidae</taxon>
        <taxon>Mytilinae</taxon>
        <taxon>Mytilus</taxon>
    </lineage>
</organism>
<accession>A0A6J8AFE8</accession>
<dbReference type="OrthoDB" id="10014409at2759"/>
<evidence type="ECO:0000313" key="4">
    <source>
        <dbReference type="Proteomes" id="UP000507470"/>
    </source>
</evidence>
<dbReference type="AlphaFoldDB" id="A0A6J8AFE8"/>
<dbReference type="Pfam" id="PF00078">
    <property type="entry name" value="RVT_1"/>
    <property type="match status" value="1"/>
</dbReference>
<evidence type="ECO:0000256" key="1">
    <source>
        <dbReference type="SAM" id="MobiDB-lite"/>
    </source>
</evidence>
<dbReference type="PANTHER" id="PTHR19446">
    <property type="entry name" value="REVERSE TRANSCRIPTASES"/>
    <property type="match status" value="1"/>
</dbReference>
<dbReference type="InterPro" id="IPR000477">
    <property type="entry name" value="RT_dom"/>
</dbReference>
<protein>
    <recommendedName>
        <fullName evidence="2">Reverse transcriptase domain-containing protein</fullName>
    </recommendedName>
</protein>
<evidence type="ECO:0000259" key="2">
    <source>
        <dbReference type="Pfam" id="PF00078"/>
    </source>
</evidence>
<proteinExistence type="predicted"/>
<dbReference type="EMBL" id="CACVKT020001342">
    <property type="protein sequence ID" value="CAC5366716.1"/>
    <property type="molecule type" value="Genomic_DNA"/>
</dbReference>
<feature type="region of interest" description="Disordered" evidence="1">
    <location>
        <begin position="51"/>
        <end position="71"/>
    </location>
</feature>
<feature type="domain" description="Reverse transcriptase" evidence="2">
    <location>
        <begin position="129"/>
        <end position="280"/>
    </location>
</feature>
<dbReference type="Proteomes" id="UP000507470">
    <property type="component" value="Unassembled WGS sequence"/>
</dbReference>
<reference evidence="3 4" key="1">
    <citation type="submission" date="2020-06" db="EMBL/GenBank/DDBJ databases">
        <authorList>
            <person name="Li R."/>
            <person name="Bekaert M."/>
        </authorList>
    </citation>
    <scope>NUCLEOTIDE SEQUENCE [LARGE SCALE GENOMIC DNA]</scope>
    <source>
        <strain evidence="4">wild</strain>
    </source>
</reference>